<feature type="domain" description="Multidrug resistance protein MdtA-like C-terminal permuted SH3" evidence="7">
    <location>
        <begin position="303"/>
        <end position="365"/>
    </location>
</feature>
<feature type="domain" description="Multidrug resistance protein MdtA-like alpha-helical hairpin" evidence="4">
    <location>
        <begin position="106"/>
        <end position="175"/>
    </location>
</feature>
<evidence type="ECO:0000259" key="6">
    <source>
        <dbReference type="Pfam" id="PF25944"/>
    </source>
</evidence>
<dbReference type="PROSITE" id="PS51257">
    <property type="entry name" value="PROKAR_LIPOPROTEIN"/>
    <property type="match status" value="1"/>
</dbReference>
<protein>
    <submittedName>
        <fullName evidence="8">Efflux RND transporter periplasmic adaptor subunit</fullName>
    </submittedName>
</protein>
<dbReference type="PANTHER" id="PTHR30158">
    <property type="entry name" value="ACRA/E-RELATED COMPONENT OF DRUG EFFLUX TRANSPORTER"/>
    <property type="match status" value="1"/>
</dbReference>
<accession>A0A7X1B8K9</accession>
<dbReference type="Pfam" id="PF25917">
    <property type="entry name" value="BSH_RND"/>
    <property type="match status" value="1"/>
</dbReference>
<evidence type="ECO:0000313" key="9">
    <source>
        <dbReference type="Proteomes" id="UP000526501"/>
    </source>
</evidence>
<comment type="subcellular location">
    <subcellularLocation>
        <location evidence="1">Cell envelope</location>
    </subcellularLocation>
</comment>
<feature type="domain" description="Multidrug resistance protein MdtA-like beta-barrel" evidence="6">
    <location>
        <begin position="212"/>
        <end position="299"/>
    </location>
</feature>
<dbReference type="GO" id="GO:0046677">
    <property type="term" value="P:response to antibiotic"/>
    <property type="evidence" value="ECO:0007669"/>
    <property type="project" value="TreeGrafter"/>
</dbReference>
<gene>
    <name evidence="8" type="ORF">H5P27_15005</name>
</gene>
<proteinExistence type="inferred from homology"/>
<reference evidence="8 9" key="1">
    <citation type="submission" date="2020-07" db="EMBL/GenBank/DDBJ databases">
        <authorList>
            <person name="Feng X."/>
        </authorList>
    </citation>
    <scope>NUCLEOTIDE SEQUENCE [LARGE SCALE GENOMIC DNA]</scope>
    <source>
        <strain evidence="8 9">JCM23202</strain>
    </source>
</reference>
<evidence type="ECO:0000256" key="2">
    <source>
        <dbReference type="ARBA" id="ARBA00009477"/>
    </source>
</evidence>
<dbReference type="InterPro" id="IPR058625">
    <property type="entry name" value="MdtA-like_BSH"/>
</dbReference>
<name>A0A7X1B8K9_9BACT</name>
<evidence type="ECO:0000313" key="8">
    <source>
        <dbReference type="EMBL" id="MBC2607359.1"/>
    </source>
</evidence>
<sequence length="384" mass="41006">MKQHFQYTAIALLSAVFLAGCGQEEAGPAAAGARQMPAPSVTIAEVKAEEVVITRELPGRATPFLIAEVRPQVSGIIEERLFEEGGMVEENQSLYQLDDAMYLANYNVAKATLENAQSALKLARSEAKRSEDLYKTKAISTQEYDSAQATLQQAEAQANLAEASLESTRITLDYSRISSPISGQIGKSSVTKGALVTANQATALATVQQLDPIYIDLTQSSSELLAMRRALSNGQLQEADMPVDLILEDGTTYEHKGSISFSEVTVDPTTGSYILRVEVPNPEHLLLPGMYVRGVISEGVRKNGILVPQKAVSRSFDGSTTVKVVGQDNVVESRTVQLGQTKGNKWVVESGLTEGDRVIVNGLQKAAAGATVQISGTASETAEG</sequence>
<dbReference type="GO" id="GO:0005886">
    <property type="term" value="C:plasma membrane"/>
    <property type="evidence" value="ECO:0007669"/>
    <property type="project" value="UniProtKB-SubCell"/>
</dbReference>
<dbReference type="InterPro" id="IPR058627">
    <property type="entry name" value="MdtA-like_C"/>
</dbReference>
<dbReference type="AlphaFoldDB" id="A0A7X1B8K9"/>
<dbReference type="SUPFAM" id="SSF111369">
    <property type="entry name" value="HlyD-like secretion proteins"/>
    <property type="match status" value="1"/>
</dbReference>
<dbReference type="FunFam" id="2.40.420.20:FF:000001">
    <property type="entry name" value="Efflux RND transporter periplasmic adaptor subunit"/>
    <property type="match status" value="1"/>
</dbReference>
<dbReference type="Proteomes" id="UP000526501">
    <property type="component" value="Unassembled WGS sequence"/>
</dbReference>
<evidence type="ECO:0000259" key="4">
    <source>
        <dbReference type="Pfam" id="PF25876"/>
    </source>
</evidence>
<dbReference type="Pfam" id="PF25967">
    <property type="entry name" value="RND-MFP_C"/>
    <property type="match status" value="1"/>
</dbReference>
<evidence type="ECO:0000259" key="5">
    <source>
        <dbReference type="Pfam" id="PF25917"/>
    </source>
</evidence>
<dbReference type="Gene3D" id="1.10.287.470">
    <property type="entry name" value="Helix hairpin bin"/>
    <property type="match status" value="1"/>
</dbReference>
<evidence type="ECO:0000256" key="3">
    <source>
        <dbReference type="SAM" id="Coils"/>
    </source>
</evidence>
<dbReference type="InterPro" id="IPR058626">
    <property type="entry name" value="MdtA-like_b-barrel"/>
</dbReference>
<comment type="similarity">
    <text evidence="2">Belongs to the membrane fusion protein (MFP) (TC 8.A.1) family.</text>
</comment>
<dbReference type="NCBIfam" id="TIGR01730">
    <property type="entry name" value="RND_mfp"/>
    <property type="match status" value="1"/>
</dbReference>
<dbReference type="GO" id="GO:0015562">
    <property type="term" value="F:efflux transmembrane transporter activity"/>
    <property type="evidence" value="ECO:0007669"/>
    <property type="project" value="InterPro"/>
</dbReference>
<dbReference type="Gene3D" id="2.40.420.20">
    <property type="match status" value="1"/>
</dbReference>
<comment type="caution">
    <text evidence="8">The sequence shown here is derived from an EMBL/GenBank/DDBJ whole genome shotgun (WGS) entry which is preliminary data.</text>
</comment>
<organism evidence="8 9">
    <name type="scientific">Pelagicoccus albus</name>
    <dbReference type="NCBI Taxonomy" id="415222"/>
    <lineage>
        <taxon>Bacteria</taxon>
        <taxon>Pseudomonadati</taxon>
        <taxon>Verrucomicrobiota</taxon>
        <taxon>Opitutia</taxon>
        <taxon>Puniceicoccales</taxon>
        <taxon>Pelagicoccaceae</taxon>
        <taxon>Pelagicoccus</taxon>
    </lineage>
</organism>
<feature type="coiled-coil region" evidence="3">
    <location>
        <begin position="106"/>
        <end position="171"/>
    </location>
</feature>
<dbReference type="Gene3D" id="2.40.30.170">
    <property type="match status" value="1"/>
</dbReference>
<dbReference type="PANTHER" id="PTHR30158:SF3">
    <property type="entry name" value="MULTIDRUG EFFLUX PUMP SUBUNIT ACRA-RELATED"/>
    <property type="match status" value="1"/>
</dbReference>
<dbReference type="Pfam" id="PF25876">
    <property type="entry name" value="HH_MFP_RND"/>
    <property type="match status" value="1"/>
</dbReference>
<dbReference type="Pfam" id="PF25944">
    <property type="entry name" value="Beta-barrel_RND"/>
    <property type="match status" value="1"/>
</dbReference>
<keyword evidence="3" id="KW-0175">Coiled coil</keyword>
<evidence type="ECO:0000256" key="1">
    <source>
        <dbReference type="ARBA" id="ARBA00004196"/>
    </source>
</evidence>
<dbReference type="InterPro" id="IPR006143">
    <property type="entry name" value="RND_pump_MFP"/>
</dbReference>
<dbReference type="EMBL" id="JACHVC010000012">
    <property type="protein sequence ID" value="MBC2607359.1"/>
    <property type="molecule type" value="Genomic_DNA"/>
</dbReference>
<keyword evidence="9" id="KW-1185">Reference proteome</keyword>
<feature type="domain" description="Multidrug resistance protein MdtA-like barrel-sandwich hybrid" evidence="5">
    <location>
        <begin position="66"/>
        <end position="208"/>
    </location>
</feature>
<dbReference type="InterPro" id="IPR058624">
    <property type="entry name" value="MdtA-like_HH"/>
</dbReference>
<evidence type="ECO:0000259" key="7">
    <source>
        <dbReference type="Pfam" id="PF25967"/>
    </source>
</evidence>
<dbReference type="Gene3D" id="2.40.50.100">
    <property type="match status" value="1"/>
</dbReference>
<dbReference type="RefSeq" id="WP_185661206.1">
    <property type="nucleotide sequence ID" value="NZ_CAWPOO010000012.1"/>
</dbReference>